<feature type="domain" description="AB hydrolase-1" evidence="3">
    <location>
        <begin position="172"/>
        <end position="280"/>
    </location>
</feature>
<dbReference type="InterPro" id="IPR029058">
    <property type="entry name" value="AB_hydrolase_fold"/>
</dbReference>
<gene>
    <name evidence="4" type="ORF">SKAU_G00168220</name>
</gene>
<dbReference type="GO" id="GO:0005789">
    <property type="term" value="C:endoplasmic reticulum membrane"/>
    <property type="evidence" value="ECO:0007669"/>
    <property type="project" value="TreeGrafter"/>
</dbReference>
<dbReference type="Gene3D" id="3.40.50.1820">
    <property type="entry name" value="alpha/beta hydrolase"/>
    <property type="match status" value="1"/>
</dbReference>
<dbReference type="InterPro" id="IPR000073">
    <property type="entry name" value="AB_hydrolase_1"/>
</dbReference>
<evidence type="ECO:0000259" key="3">
    <source>
        <dbReference type="Pfam" id="PF00561"/>
    </source>
</evidence>
<dbReference type="GO" id="GO:0052651">
    <property type="term" value="P:monoacylglycerol catabolic process"/>
    <property type="evidence" value="ECO:0007669"/>
    <property type="project" value="TreeGrafter"/>
</dbReference>
<organism evidence="4 5">
    <name type="scientific">Synaphobranchus kaupii</name>
    <name type="common">Kaup's arrowtooth eel</name>
    <dbReference type="NCBI Taxonomy" id="118154"/>
    <lineage>
        <taxon>Eukaryota</taxon>
        <taxon>Metazoa</taxon>
        <taxon>Chordata</taxon>
        <taxon>Craniata</taxon>
        <taxon>Vertebrata</taxon>
        <taxon>Euteleostomi</taxon>
        <taxon>Actinopterygii</taxon>
        <taxon>Neopterygii</taxon>
        <taxon>Teleostei</taxon>
        <taxon>Anguilliformes</taxon>
        <taxon>Synaphobranchidae</taxon>
        <taxon>Synaphobranchus</taxon>
    </lineage>
</organism>
<sequence length="396" mass="44457">MTSVLSLPLLLIVCKGLLRCTFWQVSHACMMTMKKRSKKEASKASLVADKSALKKGRIVTRPAGDLSNSRWFLTIGKTFIVLFVVYVSVPFILRLFPGLLGHVLYLNIFRVPFFVDLSRPSELSLNHTVNFYLTPEEGITLGVWHTVPDCQWREAQGKDLVWYQESLKDGAPVIIYLHGNAGTRGVSHRVELMKVLTAAGFHVLAVDYRGFAESTGLPSETGLTADAQYLYNWVKARSGRSLVCLWGHSLGTGVATNAALKVQEQGTNVDAVILEAPYTNIREEGANHPFSKMYWKFPGFEYFFLDTIALNNVVFPNDENLKTMDSPLLILHAEDDHIVPFHMSQKLFVIAHQAQGSKNRVQIVPFSGSLGYFHNGIYKDPNLPRIIWEFLQPLKA</sequence>
<dbReference type="PANTHER" id="PTHR12277">
    <property type="entry name" value="ALPHA/BETA HYDROLASE DOMAIN-CONTAINING PROTEIN"/>
    <property type="match status" value="1"/>
</dbReference>
<keyword evidence="1" id="KW-0472">Membrane</keyword>
<feature type="signal peptide" evidence="2">
    <location>
        <begin position="1"/>
        <end position="28"/>
    </location>
</feature>
<evidence type="ECO:0000256" key="1">
    <source>
        <dbReference type="SAM" id="Phobius"/>
    </source>
</evidence>
<dbReference type="OrthoDB" id="10249433at2759"/>
<dbReference type="GO" id="GO:0047372">
    <property type="term" value="F:monoacylglycerol lipase activity"/>
    <property type="evidence" value="ECO:0007669"/>
    <property type="project" value="TreeGrafter"/>
</dbReference>
<feature type="transmembrane region" description="Helical" evidence="1">
    <location>
        <begin position="71"/>
        <end position="93"/>
    </location>
</feature>
<protein>
    <recommendedName>
        <fullName evidence="3">AB hydrolase-1 domain-containing protein</fullName>
    </recommendedName>
</protein>
<accession>A0A9Q1FKD7</accession>
<dbReference type="EMBL" id="JAINUF010000005">
    <property type="protein sequence ID" value="KAJ8360297.1"/>
    <property type="molecule type" value="Genomic_DNA"/>
</dbReference>
<dbReference type="Pfam" id="PF00561">
    <property type="entry name" value="Abhydrolase_1"/>
    <property type="match status" value="1"/>
</dbReference>
<keyword evidence="5" id="KW-1185">Reference proteome</keyword>
<dbReference type="GO" id="GO:0004622">
    <property type="term" value="F:phosphatidylcholine lysophospholipase activity"/>
    <property type="evidence" value="ECO:0007669"/>
    <property type="project" value="TreeGrafter"/>
</dbReference>
<evidence type="ECO:0000313" key="5">
    <source>
        <dbReference type="Proteomes" id="UP001152622"/>
    </source>
</evidence>
<dbReference type="GO" id="GO:0006660">
    <property type="term" value="P:phosphatidylserine catabolic process"/>
    <property type="evidence" value="ECO:0007669"/>
    <property type="project" value="TreeGrafter"/>
</dbReference>
<evidence type="ECO:0000256" key="2">
    <source>
        <dbReference type="SAM" id="SignalP"/>
    </source>
</evidence>
<comment type="caution">
    <text evidence="4">The sequence shown here is derived from an EMBL/GenBank/DDBJ whole genome shotgun (WGS) entry which is preliminary data.</text>
</comment>
<dbReference type="AlphaFoldDB" id="A0A9Q1FKD7"/>
<keyword evidence="1" id="KW-0812">Transmembrane</keyword>
<feature type="chain" id="PRO_5040281665" description="AB hydrolase-1 domain-containing protein" evidence="2">
    <location>
        <begin position="29"/>
        <end position="396"/>
    </location>
</feature>
<proteinExistence type="predicted"/>
<dbReference type="Proteomes" id="UP001152622">
    <property type="component" value="Chromosome 5"/>
</dbReference>
<name>A0A9Q1FKD7_SYNKA</name>
<dbReference type="PANTHER" id="PTHR12277:SF69">
    <property type="entry name" value="PROTEIN ABHD12B"/>
    <property type="match status" value="1"/>
</dbReference>
<evidence type="ECO:0000313" key="4">
    <source>
        <dbReference type="EMBL" id="KAJ8360297.1"/>
    </source>
</evidence>
<keyword evidence="2" id="KW-0732">Signal</keyword>
<dbReference type="SUPFAM" id="SSF53474">
    <property type="entry name" value="alpha/beta-Hydrolases"/>
    <property type="match status" value="1"/>
</dbReference>
<reference evidence="4" key="1">
    <citation type="journal article" date="2023" name="Science">
        <title>Genome structures resolve the early diversification of teleost fishes.</title>
        <authorList>
            <person name="Parey E."/>
            <person name="Louis A."/>
            <person name="Montfort J."/>
            <person name="Bouchez O."/>
            <person name="Roques C."/>
            <person name="Iampietro C."/>
            <person name="Lluch J."/>
            <person name="Castinel A."/>
            <person name="Donnadieu C."/>
            <person name="Desvignes T."/>
            <person name="Floi Bucao C."/>
            <person name="Jouanno E."/>
            <person name="Wen M."/>
            <person name="Mejri S."/>
            <person name="Dirks R."/>
            <person name="Jansen H."/>
            <person name="Henkel C."/>
            <person name="Chen W.J."/>
            <person name="Zahm M."/>
            <person name="Cabau C."/>
            <person name="Klopp C."/>
            <person name="Thompson A.W."/>
            <person name="Robinson-Rechavi M."/>
            <person name="Braasch I."/>
            <person name="Lecointre G."/>
            <person name="Bobe J."/>
            <person name="Postlethwait J.H."/>
            <person name="Berthelot C."/>
            <person name="Roest Crollius H."/>
            <person name="Guiguen Y."/>
        </authorList>
    </citation>
    <scope>NUCLEOTIDE SEQUENCE</scope>
    <source>
        <strain evidence="4">WJC10195</strain>
    </source>
</reference>
<keyword evidence="1" id="KW-1133">Transmembrane helix</keyword>